<dbReference type="Proteomes" id="UP000306378">
    <property type="component" value="Unassembled WGS sequence"/>
</dbReference>
<evidence type="ECO:0000256" key="1">
    <source>
        <dbReference type="ARBA" id="ARBA00023125"/>
    </source>
</evidence>
<keyword evidence="1" id="KW-0238">DNA-binding</keyword>
<evidence type="ECO:0000259" key="4">
    <source>
        <dbReference type="SMART" id="SM00857"/>
    </source>
</evidence>
<dbReference type="InterPro" id="IPR006119">
    <property type="entry name" value="Resolv_N"/>
</dbReference>
<dbReference type="AlphaFoldDB" id="A0A5R8NAM6"/>
<evidence type="ECO:0000313" key="5">
    <source>
        <dbReference type="EMBL" id="TLF72708.1"/>
    </source>
</evidence>
<evidence type="ECO:0000256" key="3">
    <source>
        <dbReference type="SAM" id="Coils"/>
    </source>
</evidence>
<dbReference type="Gene3D" id="3.90.1750.20">
    <property type="entry name" value="Putative Large Serine Recombinase, Chain B, Domain 2"/>
    <property type="match status" value="1"/>
</dbReference>
<accession>A0A5R8NAM6</accession>
<feature type="coiled-coil region" evidence="3">
    <location>
        <begin position="497"/>
        <end position="524"/>
    </location>
</feature>
<name>A0A5R8NAM6_9NOCA</name>
<evidence type="ECO:0000256" key="2">
    <source>
        <dbReference type="ARBA" id="ARBA00023172"/>
    </source>
</evidence>
<dbReference type="PANTHER" id="PTHR30461:SF2">
    <property type="entry name" value="SERINE RECOMBINASE PINE-RELATED"/>
    <property type="match status" value="1"/>
</dbReference>
<gene>
    <name evidence="5" type="ORF">FEK34_28645</name>
</gene>
<keyword evidence="2" id="KW-0233">DNA recombination</keyword>
<dbReference type="SUPFAM" id="SSF53041">
    <property type="entry name" value="Resolvase-like"/>
    <property type="match status" value="1"/>
</dbReference>
<dbReference type="GO" id="GO:0000150">
    <property type="term" value="F:DNA strand exchange activity"/>
    <property type="evidence" value="ECO:0007669"/>
    <property type="project" value="InterPro"/>
</dbReference>
<organism evidence="5 6">
    <name type="scientific">Nocardia cyriacigeorgica</name>
    <dbReference type="NCBI Taxonomy" id="135487"/>
    <lineage>
        <taxon>Bacteria</taxon>
        <taxon>Bacillati</taxon>
        <taxon>Actinomycetota</taxon>
        <taxon>Actinomycetes</taxon>
        <taxon>Mycobacteriales</taxon>
        <taxon>Nocardiaceae</taxon>
        <taxon>Nocardia</taxon>
    </lineage>
</organism>
<evidence type="ECO:0000313" key="6">
    <source>
        <dbReference type="Proteomes" id="UP000306378"/>
    </source>
</evidence>
<dbReference type="EMBL" id="VBUT01000015">
    <property type="protein sequence ID" value="TLF72708.1"/>
    <property type="molecule type" value="Genomic_DNA"/>
</dbReference>
<dbReference type="Pfam" id="PF07508">
    <property type="entry name" value="Recombinase"/>
    <property type="match status" value="1"/>
</dbReference>
<reference evidence="5 6" key="1">
    <citation type="submission" date="2019-05" db="EMBL/GenBank/DDBJ databases">
        <title>Genomes sequences of two Nocardia cyriacigeorgica environmental isolates, type strains Nocardia asteroides ATCC 19247 and Nocardia cyriacigeorgica DSM 44484.</title>
        <authorList>
            <person name="Vautrin F."/>
            <person name="Bergeron E."/>
            <person name="Dubost A."/>
            <person name="Abrouk D."/>
            <person name="Rodriguez Nava V."/>
            <person name="Pujic P."/>
        </authorList>
    </citation>
    <scope>NUCLEOTIDE SEQUENCE [LARGE SCALE GENOMIC DNA]</scope>
    <source>
        <strain evidence="5 6">EML 446</strain>
    </source>
</reference>
<protein>
    <submittedName>
        <fullName evidence="5">Recombinase family protein</fullName>
    </submittedName>
</protein>
<keyword evidence="3" id="KW-0175">Coiled coil</keyword>
<sequence>MAAGPEQFRRWAANSGLGTVGAPSGDAGPSFRVAFAGRTSTADLQDPTLSIPRQFSNSNLALPAGAMITAHFWDVESGRMDLTDRGTGSAHEQFSIPVPRDGGIQDLLAEANRADRRFDYVICESIERIARRTYTGTDIEHRLEKAGVTLLAADEPFRLAVPDSGRKEKRATQVLTRRVKQGVAEFYVLEMLEKSWDGFAVHTEAGFNVGKPCYGYRAKHVPHPVPAKRAKGQKKTLLEPDPMRGPVVQRMFRWRCDERLTYQQIADRLNDDLVSNPPPIPVDPATAAGKWTWSNVREVLTNPKHTGHMVWNRRGRKSNRNRTNSVSEWVWSPQRVHEPLISLDDFLVAQEVGPTVQRSRGGAGQNPHPQTKRSYRYRSYVFCDHCSRRMNGKTRKIAAYYVCAPKKNYIPEGHPTGGSFFLREQAITEHLNTFLNQHVFGRYRRTLLTDDRAHEKAEAARQREITALRAGITEIDAKIKRLVRSLELVDEPDSDLIRDINERRAELRAQQAQLRTKLESLRTEAVDAPNPSLIEQLPNGYIAVEKLPLELARDLFEALRLEIRYNKTREQLHYRITLVATHIPTAGRIASQALAATGTAGAAREAATRVGDGGPIYMAPPAGIEPAT</sequence>
<dbReference type="PANTHER" id="PTHR30461">
    <property type="entry name" value="DNA-INVERTASE FROM LAMBDOID PROPHAGE"/>
    <property type="match status" value="1"/>
</dbReference>
<proteinExistence type="predicted"/>
<dbReference type="InterPro" id="IPR050639">
    <property type="entry name" value="SSR_resolvase"/>
</dbReference>
<dbReference type="InterPro" id="IPR038109">
    <property type="entry name" value="DNA_bind_recomb_sf"/>
</dbReference>
<dbReference type="InterPro" id="IPR036162">
    <property type="entry name" value="Resolvase-like_N_sf"/>
</dbReference>
<dbReference type="Gene3D" id="3.40.50.1390">
    <property type="entry name" value="Resolvase, N-terminal catalytic domain"/>
    <property type="match status" value="1"/>
</dbReference>
<feature type="domain" description="Resolvase/invertase-type recombinase catalytic" evidence="4">
    <location>
        <begin position="33"/>
        <end position="208"/>
    </location>
</feature>
<dbReference type="GO" id="GO:0003677">
    <property type="term" value="F:DNA binding"/>
    <property type="evidence" value="ECO:0007669"/>
    <property type="project" value="UniProtKB-KW"/>
</dbReference>
<dbReference type="InterPro" id="IPR011109">
    <property type="entry name" value="DNA_bind_recombinase_dom"/>
</dbReference>
<comment type="caution">
    <text evidence="5">The sequence shown here is derived from an EMBL/GenBank/DDBJ whole genome shotgun (WGS) entry which is preliminary data.</text>
</comment>
<dbReference type="SMART" id="SM00857">
    <property type="entry name" value="Resolvase"/>
    <property type="match status" value="1"/>
</dbReference>